<evidence type="ECO:0000259" key="6">
    <source>
        <dbReference type="PROSITE" id="PS50003"/>
    </source>
</evidence>
<feature type="region of interest" description="Disordered" evidence="5">
    <location>
        <begin position="1326"/>
        <end position="1430"/>
    </location>
</feature>
<dbReference type="Pfam" id="PF22666">
    <property type="entry name" value="Glyco_hydro_2_N2"/>
    <property type="match status" value="1"/>
</dbReference>
<keyword evidence="3" id="KW-0378">Hydrolase</keyword>
<evidence type="ECO:0000313" key="7">
    <source>
        <dbReference type="EMBL" id="GAA97891.1"/>
    </source>
</evidence>
<name>G7E4Y1_MIXOS</name>
<evidence type="ECO:0000256" key="4">
    <source>
        <dbReference type="ARBA" id="ARBA00023295"/>
    </source>
</evidence>
<dbReference type="PANTHER" id="PTHR43730:SF1">
    <property type="entry name" value="BETA-MANNOSIDASE"/>
    <property type="match status" value="1"/>
</dbReference>
<comment type="catalytic activity">
    <reaction evidence="1">
        <text>Hydrolysis of terminal, non-reducing beta-D-mannose residues in beta-D-mannosides.</text>
        <dbReference type="EC" id="3.2.1.25"/>
    </reaction>
</comment>
<feature type="compositionally biased region" description="Basic and acidic residues" evidence="5">
    <location>
        <begin position="1154"/>
        <end position="1164"/>
    </location>
</feature>
<protein>
    <recommendedName>
        <fullName evidence="2">beta-mannosidase</fullName>
        <ecNumber evidence="2">3.2.1.25</ecNumber>
    </recommendedName>
</protein>
<dbReference type="InParanoid" id="G7E4Y1"/>
<evidence type="ECO:0000256" key="5">
    <source>
        <dbReference type="SAM" id="MobiDB-lite"/>
    </source>
</evidence>
<dbReference type="InterPro" id="IPR011993">
    <property type="entry name" value="PH-like_dom_sf"/>
</dbReference>
<dbReference type="InterPro" id="IPR027267">
    <property type="entry name" value="AH/BAR_dom_sf"/>
</dbReference>
<dbReference type="InterPro" id="IPR043453">
    <property type="entry name" value="Slm1_PH"/>
</dbReference>
<dbReference type="FunFam" id="3.20.20.80:FF:000050">
    <property type="entry name" value="Beta-mannosidase B"/>
    <property type="match status" value="1"/>
</dbReference>
<dbReference type="InterPro" id="IPR017853">
    <property type="entry name" value="GH"/>
</dbReference>
<dbReference type="Pfam" id="PF20399">
    <property type="entry name" value="PH_20"/>
    <property type="match status" value="1"/>
</dbReference>
<dbReference type="HOGENOM" id="CLU_252512_0_0_1"/>
<dbReference type="InterPro" id="IPR001849">
    <property type="entry name" value="PH_domain"/>
</dbReference>
<dbReference type="CDD" id="cd13311">
    <property type="entry name" value="PH_Slm1"/>
    <property type="match status" value="1"/>
</dbReference>
<dbReference type="SUPFAM" id="SSF49785">
    <property type="entry name" value="Galactose-binding domain-like"/>
    <property type="match status" value="1"/>
</dbReference>
<dbReference type="PROSITE" id="PS50003">
    <property type="entry name" value="PH_DOMAIN"/>
    <property type="match status" value="1"/>
</dbReference>
<sequence length="1430" mass="158636">MDLRLWRWRLTPGQEAFVPANVDLNTITAWQSTARFPTQIHIELLAVKAIDDPFTHEEDVQWVSDCSWQFACTYIATADDLRKRKTVVFDGLDTFATIAWNGQQVLETENAFRTFRLPIREHVRLGENELLITFDSTFRRGKALEAQYGKRVAWNGDPSRVYVRTPQYTYGWDWGPKLISCGPWRDVRLIETPIAEMRTEPSVSADLKPGLKVHVKMLMDTERLAAIGGTISVSLAADPAAPAIARVEPIRVTTCKLEYTLIFSPDDLKQISLWYPAGEGGQTMYSVILNIGGEGYASFKQDAWIGFRRVDLVEEESFDYEGTSFYFQVNNKPIFLRGSNWIPADSFQARVSPTTYYEWLSLVSDGNQNCLRVWGGGVYESDDFYEACDRAGILVWQDFAFACGIYPAHLAFRKNVQAEVVDVLRRLAYHPSIIVWAGNNEDYAVAESSGAYDAKLVDGPFANTGFPARQIYERDIPRLFAEHHPLGIYRYGCPFGGAVSSDPTRGDIHQWNVWHGDQRPYQDWPVLAGRFVSEFGMQALPDTSTLQCFLKGHPSDQHPQSQRMQDHNKAAGATRRLAGYLAENFRFTNDLEGMSYATQVMQADCLKLAFKSWLRLWKSDGNRQVGGALVWQLNDCWPCTSWSICVTEAQPKMAYYAMKQALTSVSCGIARRADQQATVYDAWAVNLTSHPVQIEWTISFFGFDSSKPILSFDGEHELGANGCTELSTIGRAVAHLVSRDTIAHLQIRFDSFAGMDGKSIFTHADDVDWPQPCSQHPIMTELPRVWACIDEPTAGCFSLHADRPVKAVWLGCDSSRPIGMLERNGLDIMPGQGTEVGCCYATLFPGLTARFYGCDTPFELELRPGHVRRGAILTYSTSVDMSNIFNKSKKLRASTGQSKIPHHDTNKGRHSDVLIDRYEEFKHIAKSLSSYYGSIAATEEATSKSLTKHAGDMQLPLQEGDQFLSDNTGFQYALYEMRDNTKSLAEAHAEFASAIHENVVGQLETVRADLKAHIHSISSDTGSLADDVDHHREASTKAIGNHSRALGMTGEGLSAVGAKEDPYITHGAAEKQLLAQLHKENSLTASVIKHQKDSEGIELKAVQGIKSAAKAFSEAQEIFLEKLKAKSTVITQALTAVDDTAEWKFFVSEESRLVPHDTPKRDPKALAFPGQNDPRTKPLRTGILERKKRFTKSYEERVFLLTPTGYLHEAKNMDLDAPVIEPVLSIYLPNAILGPPADKSAKKHKFYIEGYKAGDHKAESKGLRFGKKDSAPAFTFKARSHEEMMSWWESIKELTKESIAVAPRDETKYKATSLPDAVANVGLPSAAAEVDDEESSADELEDAEEEVGATTTSAEKAPEESSTAAAPVASTSKAEEENLPGYQSNGVVAPAEKRDLPVAIDSSNIAGGSASQTFASTHMQPTSDVTTSDA</sequence>
<dbReference type="EC" id="3.2.1.25" evidence="2"/>
<dbReference type="GO" id="GO:0006516">
    <property type="term" value="P:glycoprotein catabolic process"/>
    <property type="evidence" value="ECO:0007669"/>
    <property type="project" value="TreeGrafter"/>
</dbReference>
<dbReference type="InterPro" id="IPR046869">
    <property type="entry name" value="SLM1/RGC1-like_PH"/>
</dbReference>
<dbReference type="Gene3D" id="2.30.29.30">
    <property type="entry name" value="Pleckstrin-homology domain (PH domain)/Phosphotyrosine-binding domain (PTB)"/>
    <property type="match status" value="1"/>
</dbReference>
<dbReference type="Proteomes" id="UP000009131">
    <property type="component" value="Unassembled WGS sequence"/>
</dbReference>
<evidence type="ECO:0000256" key="2">
    <source>
        <dbReference type="ARBA" id="ARBA00012754"/>
    </source>
</evidence>
<dbReference type="OrthoDB" id="2866996at2759"/>
<dbReference type="SUPFAM" id="SSF51445">
    <property type="entry name" value="(Trans)glycosidases"/>
    <property type="match status" value="1"/>
</dbReference>
<dbReference type="STRING" id="764103.G7E4Y1"/>
<feature type="region of interest" description="Disordered" evidence="5">
    <location>
        <begin position="1154"/>
        <end position="1178"/>
    </location>
</feature>
<feature type="domain" description="PH" evidence="6">
    <location>
        <begin position="1177"/>
        <end position="1296"/>
    </location>
</feature>
<organism evidence="7 8">
    <name type="scientific">Mixia osmundae (strain CBS 9802 / IAM 14324 / JCM 22182 / KY 12970)</name>
    <dbReference type="NCBI Taxonomy" id="764103"/>
    <lineage>
        <taxon>Eukaryota</taxon>
        <taxon>Fungi</taxon>
        <taxon>Dikarya</taxon>
        <taxon>Basidiomycota</taxon>
        <taxon>Pucciniomycotina</taxon>
        <taxon>Mixiomycetes</taxon>
        <taxon>Mixiales</taxon>
        <taxon>Mixiaceae</taxon>
        <taxon>Mixia</taxon>
    </lineage>
</organism>
<proteinExistence type="predicted"/>
<feature type="compositionally biased region" description="Polar residues" evidence="5">
    <location>
        <begin position="1401"/>
        <end position="1430"/>
    </location>
</feature>
<dbReference type="RefSeq" id="XP_014566315.1">
    <property type="nucleotide sequence ID" value="XM_014710829.1"/>
</dbReference>
<dbReference type="GO" id="GO:0004567">
    <property type="term" value="F:beta-mannosidase activity"/>
    <property type="evidence" value="ECO:0007669"/>
    <property type="project" value="UniProtKB-EC"/>
</dbReference>
<keyword evidence="4" id="KW-0326">Glycosidase</keyword>
<dbReference type="Pfam" id="PF20400">
    <property type="entry name" value="BAR_4"/>
    <property type="match status" value="1"/>
</dbReference>
<dbReference type="PANTHER" id="PTHR43730">
    <property type="entry name" value="BETA-MANNOSIDASE"/>
    <property type="match status" value="1"/>
</dbReference>
<evidence type="ECO:0000256" key="3">
    <source>
        <dbReference type="ARBA" id="ARBA00022801"/>
    </source>
</evidence>
<reference evidence="7 8" key="2">
    <citation type="journal article" date="2012" name="Open Biol.">
        <title>Characteristics of nucleosomes and linker DNA regions on the genome of the basidiomycete Mixia osmundae revealed by mono- and dinucleosome mapping.</title>
        <authorList>
            <person name="Nishida H."/>
            <person name="Kondo S."/>
            <person name="Matsumoto T."/>
            <person name="Suzuki Y."/>
            <person name="Yoshikawa H."/>
            <person name="Taylor T.D."/>
            <person name="Sugiyama J."/>
        </authorList>
    </citation>
    <scope>NUCLEOTIDE SEQUENCE [LARGE SCALE GENOMIC DNA]</scope>
    <source>
        <strain evidence="8">CBS 9802 / IAM 14324 / JCM 22182 / KY 12970</strain>
    </source>
</reference>
<comment type="caution">
    <text evidence="7">The sequence shown here is derived from an EMBL/GenBank/DDBJ whole genome shotgun (WGS) entry which is preliminary data.</text>
</comment>
<dbReference type="InterPro" id="IPR008979">
    <property type="entry name" value="Galactose-bd-like_sf"/>
</dbReference>
<dbReference type="EMBL" id="BABT02000146">
    <property type="protein sequence ID" value="GAA97891.1"/>
    <property type="molecule type" value="Genomic_DNA"/>
</dbReference>
<dbReference type="SUPFAM" id="SSF50729">
    <property type="entry name" value="PH domain-like"/>
    <property type="match status" value="1"/>
</dbReference>
<dbReference type="InterPro" id="IPR046868">
    <property type="entry name" value="BAR_4"/>
</dbReference>
<dbReference type="InterPro" id="IPR054593">
    <property type="entry name" value="Beta-mannosidase-like_N2"/>
</dbReference>
<reference evidence="7 8" key="1">
    <citation type="journal article" date="2011" name="J. Gen. Appl. Microbiol.">
        <title>Draft genome sequencing of the enigmatic basidiomycete Mixia osmundae.</title>
        <authorList>
            <person name="Nishida H."/>
            <person name="Nagatsuka Y."/>
            <person name="Sugiyama J."/>
        </authorList>
    </citation>
    <scope>NUCLEOTIDE SEQUENCE [LARGE SCALE GENOMIC DNA]</scope>
    <source>
        <strain evidence="8">CBS 9802 / IAM 14324 / JCM 22182 / KY 12970</strain>
    </source>
</reference>
<dbReference type="eggNOG" id="KOG2230">
    <property type="taxonomic scope" value="Eukaryota"/>
</dbReference>
<dbReference type="Gene3D" id="1.20.1270.60">
    <property type="entry name" value="Arfaptin homology (AH) domain/BAR domain"/>
    <property type="match status" value="1"/>
</dbReference>
<feature type="compositionally biased region" description="Low complexity" evidence="5">
    <location>
        <begin position="1349"/>
        <end position="1372"/>
    </location>
</feature>
<evidence type="ECO:0000313" key="8">
    <source>
        <dbReference type="Proteomes" id="UP000009131"/>
    </source>
</evidence>
<dbReference type="SMART" id="SM00233">
    <property type="entry name" value="PH"/>
    <property type="match status" value="1"/>
</dbReference>
<dbReference type="InterPro" id="IPR050887">
    <property type="entry name" value="Beta-mannosidase_GH2"/>
</dbReference>
<keyword evidence="8" id="KW-1185">Reference proteome</keyword>
<dbReference type="Gene3D" id="2.60.120.260">
    <property type="entry name" value="Galactose-binding domain-like"/>
    <property type="match status" value="1"/>
</dbReference>
<evidence type="ECO:0000256" key="1">
    <source>
        <dbReference type="ARBA" id="ARBA00000829"/>
    </source>
</evidence>
<dbReference type="Gene3D" id="3.20.20.80">
    <property type="entry name" value="Glycosidases"/>
    <property type="match status" value="1"/>
</dbReference>
<dbReference type="SUPFAM" id="SSF103657">
    <property type="entry name" value="BAR/IMD domain-like"/>
    <property type="match status" value="1"/>
</dbReference>
<gene>
    <name evidence="7" type="primary">Mo04571</name>
    <name evidence="7" type="ORF">E5Q_04571</name>
</gene>
<feature type="compositionally biased region" description="Acidic residues" evidence="5">
    <location>
        <begin position="1329"/>
        <end position="1347"/>
    </location>
</feature>
<accession>G7E4Y1</accession>